<dbReference type="CDD" id="cd07518">
    <property type="entry name" value="HAD_YbiV-Like"/>
    <property type="match status" value="1"/>
</dbReference>
<evidence type="ECO:0000313" key="2">
    <source>
        <dbReference type="Proteomes" id="UP000270021"/>
    </source>
</evidence>
<dbReference type="Proteomes" id="UP000270021">
    <property type="component" value="Chromosome"/>
</dbReference>
<dbReference type="KEGG" id="fsl:EJO69_10145"/>
<proteinExistence type="predicted"/>
<dbReference type="GO" id="GO:0000287">
    <property type="term" value="F:magnesium ion binding"/>
    <property type="evidence" value="ECO:0007669"/>
    <property type="project" value="TreeGrafter"/>
</dbReference>
<dbReference type="AlphaFoldDB" id="A0A3Q8WVC0"/>
<dbReference type="Pfam" id="PF08282">
    <property type="entry name" value="Hydrolase_3"/>
    <property type="match status" value="1"/>
</dbReference>
<keyword evidence="1" id="KW-0378">Hydrolase</keyword>
<dbReference type="InterPro" id="IPR036412">
    <property type="entry name" value="HAD-like_sf"/>
</dbReference>
<dbReference type="InterPro" id="IPR006379">
    <property type="entry name" value="HAD-SF_hydro_IIB"/>
</dbReference>
<keyword evidence="2" id="KW-1185">Reference proteome</keyword>
<reference evidence="1 2" key="1">
    <citation type="submission" date="2018-12" db="EMBL/GenBank/DDBJ databases">
        <title>Complete genome sequence of Flaviflexus salsibiostraticola KCTC 33148.</title>
        <authorList>
            <person name="Bae J.-W."/>
        </authorList>
    </citation>
    <scope>NUCLEOTIDE SEQUENCE [LARGE SCALE GENOMIC DNA]</scope>
    <source>
        <strain evidence="1 2">KCTC 33148</strain>
    </source>
</reference>
<sequence length="255" mass="28291">MDGTLLDDKGAVPETFWSLVDEMDRRGIVFAPASGRQYATLARMFEAHDSVRTFIADNGTKVIQDGEAVSLTPIERDTAVRVIDDVRRATHRDLGLVVGGAERAYVERKDDRFVNEAARYNIDLEIVDDLKDVDDHFLKMATFDFDGVEGIVDDVFPGDWDGAQVVVSATHWIDVMSNRANKGTAVVDLQKHLDVTPAQTVVFGDFLNDLEMIQQAELSFAMENAHQGILDAARYIAPSNSEHGVVTVLKHMLNL</sequence>
<dbReference type="PANTHER" id="PTHR10000">
    <property type="entry name" value="PHOSPHOSERINE PHOSPHATASE"/>
    <property type="match status" value="1"/>
</dbReference>
<evidence type="ECO:0000313" key="1">
    <source>
        <dbReference type="EMBL" id="AZN31157.1"/>
    </source>
</evidence>
<dbReference type="SUPFAM" id="SSF56784">
    <property type="entry name" value="HAD-like"/>
    <property type="match status" value="1"/>
</dbReference>
<dbReference type="NCBIfam" id="TIGR01484">
    <property type="entry name" value="HAD-SF-IIB"/>
    <property type="match status" value="1"/>
</dbReference>
<dbReference type="Gene3D" id="3.40.50.1000">
    <property type="entry name" value="HAD superfamily/HAD-like"/>
    <property type="match status" value="1"/>
</dbReference>
<name>A0A3Q8WVC0_9ACTO</name>
<dbReference type="GO" id="GO:0016791">
    <property type="term" value="F:phosphatase activity"/>
    <property type="evidence" value="ECO:0007669"/>
    <property type="project" value="UniProtKB-ARBA"/>
</dbReference>
<protein>
    <submittedName>
        <fullName evidence="1">HAD family hydrolase</fullName>
    </submittedName>
</protein>
<dbReference type="OrthoDB" id="3180855at2"/>
<dbReference type="PANTHER" id="PTHR10000:SF53">
    <property type="entry name" value="5-AMINO-6-(5-PHOSPHO-D-RIBITYLAMINO)URACIL PHOSPHATASE YBJI-RELATED"/>
    <property type="match status" value="1"/>
</dbReference>
<gene>
    <name evidence="1" type="ORF">EJO69_10145</name>
</gene>
<organism evidence="1 2">
    <name type="scientific">Flaviflexus salsibiostraticola</name>
    <dbReference type="NCBI Taxonomy" id="1282737"/>
    <lineage>
        <taxon>Bacteria</taxon>
        <taxon>Bacillati</taxon>
        <taxon>Actinomycetota</taxon>
        <taxon>Actinomycetes</taxon>
        <taxon>Actinomycetales</taxon>
        <taxon>Actinomycetaceae</taxon>
        <taxon>Flaviflexus</taxon>
    </lineage>
</organism>
<dbReference type="InterPro" id="IPR023214">
    <property type="entry name" value="HAD_sf"/>
</dbReference>
<dbReference type="EMBL" id="CP034438">
    <property type="protein sequence ID" value="AZN31157.1"/>
    <property type="molecule type" value="Genomic_DNA"/>
</dbReference>
<dbReference type="GO" id="GO:0005829">
    <property type="term" value="C:cytosol"/>
    <property type="evidence" value="ECO:0007669"/>
    <property type="project" value="TreeGrafter"/>
</dbReference>
<dbReference type="Gene3D" id="3.30.1240.10">
    <property type="match status" value="1"/>
</dbReference>
<accession>A0A3Q8WVC0</accession>